<reference evidence="2 3" key="1">
    <citation type="journal article" date="2009" name="PLoS Genet.">
        <title>Genomic analysis of the basal lineage fungus Rhizopus oryzae reveals a whole-genome duplication.</title>
        <authorList>
            <person name="Ma L.-J."/>
            <person name="Ibrahim A.S."/>
            <person name="Skory C."/>
            <person name="Grabherr M.G."/>
            <person name="Burger G."/>
            <person name="Butler M."/>
            <person name="Elias M."/>
            <person name="Idnurm A."/>
            <person name="Lang B.F."/>
            <person name="Sone T."/>
            <person name="Abe A."/>
            <person name="Calvo S.E."/>
            <person name="Corrochano L.M."/>
            <person name="Engels R."/>
            <person name="Fu J."/>
            <person name="Hansberg W."/>
            <person name="Kim J.-M."/>
            <person name="Kodira C.D."/>
            <person name="Koehrsen M.J."/>
            <person name="Liu B."/>
            <person name="Miranda-Saavedra D."/>
            <person name="O'Leary S."/>
            <person name="Ortiz-Castellanos L."/>
            <person name="Poulter R."/>
            <person name="Rodriguez-Romero J."/>
            <person name="Ruiz-Herrera J."/>
            <person name="Shen Y.-Q."/>
            <person name="Zeng Q."/>
            <person name="Galagan J."/>
            <person name="Birren B.W."/>
            <person name="Cuomo C.A."/>
            <person name="Wickes B.L."/>
        </authorList>
    </citation>
    <scope>NUCLEOTIDE SEQUENCE [LARGE SCALE GENOMIC DNA]</scope>
    <source>
        <strain evidence="3">RA 99-880 / ATCC MYA-4621 / FGSC 9543 / NRRL 43880</strain>
    </source>
</reference>
<keyword evidence="3" id="KW-1185">Reference proteome</keyword>
<dbReference type="VEuPathDB" id="FungiDB:RO3G_07418"/>
<evidence type="ECO:0000313" key="2">
    <source>
        <dbReference type="EMBL" id="EIE82713.1"/>
    </source>
</evidence>
<dbReference type="AlphaFoldDB" id="I1C2N3"/>
<sequence>MNFENNSRRTNTPQQSASSHSKVYISVRHQNCQSRITTEEGGMSMGYVIDEGDESNLKASKNTREYSLLQWDLISK</sequence>
<dbReference type="GeneID" id="93614389"/>
<protein>
    <submittedName>
        <fullName evidence="2">Uncharacterized protein</fullName>
    </submittedName>
</protein>
<dbReference type="EMBL" id="CH476736">
    <property type="protein sequence ID" value="EIE82713.1"/>
    <property type="molecule type" value="Genomic_DNA"/>
</dbReference>
<organism evidence="2 3">
    <name type="scientific">Rhizopus delemar (strain RA 99-880 / ATCC MYA-4621 / FGSC 9543 / NRRL 43880)</name>
    <name type="common">Mucormycosis agent</name>
    <name type="synonym">Rhizopus arrhizus var. delemar</name>
    <dbReference type="NCBI Taxonomy" id="246409"/>
    <lineage>
        <taxon>Eukaryota</taxon>
        <taxon>Fungi</taxon>
        <taxon>Fungi incertae sedis</taxon>
        <taxon>Mucoromycota</taxon>
        <taxon>Mucoromycotina</taxon>
        <taxon>Mucoromycetes</taxon>
        <taxon>Mucorales</taxon>
        <taxon>Mucorineae</taxon>
        <taxon>Rhizopodaceae</taxon>
        <taxon>Rhizopus</taxon>
    </lineage>
</organism>
<evidence type="ECO:0000313" key="3">
    <source>
        <dbReference type="Proteomes" id="UP000009138"/>
    </source>
</evidence>
<feature type="region of interest" description="Disordered" evidence="1">
    <location>
        <begin position="1"/>
        <end position="22"/>
    </location>
</feature>
<dbReference type="RefSeq" id="XP_067518109.1">
    <property type="nucleotide sequence ID" value="XM_067662008.1"/>
</dbReference>
<dbReference type="InParanoid" id="I1C2N3"/>
<dbReference type="Proteomes" id="UP000009138">
    <property type="component" value="Unassembled WGS sequence"/>
</dbReference>
<name>I1C2N3_RHIO9</name>
<proteinExistence type="predicted"/>
<evidence type="ECO:0000256" key="1">
    <source>
        <dbReference type="SAM" id="MobiDB-lite"/>
    </source>
</evidence>
<gene>
    <name evidence="2" type="ORF">RO3G_07418</name>
</gene>
<feature type="compositionally biased region" description="Polar residues" evidence="1">
    <location>
        <begin position="1"/>
        <end position="21"/>
    </location>
</feature>
<accession>I1C2N3</accession>